<dbReference type="InterPro" id="IPR020892">
    <property type="entry name" value="Cyclophilin-type_PPIase_CS"/>
</dbReference>
<dbReference type="Pfam" id="PF00160">
    <property type="entry name" value="Pro_isomerase"/>
    <property type="match status" value="1"/>
</dbReference>
<evidence type="ECO:0000259" key="6">
    <source>
        <dbReference type="PROSITE" id="PS50072"/>
    </source>
</evidence>
<dbReference type="InterPro" id="IPR029000">
    <property type="entry name" value="Cyclophilin-like_dom_sf"/>
</dbReference>
<comment type="caution">
    <text evidence="7">The sequence shown here is derived from an EMBL/GenBank/DDBJ whole genome shotgun (WGS) entry which is preliminary data.</text>
</comment>
<dbReference type="SUPFAM" id="SSF50891">
    <property type="entry name" value="Cyclophilin-like"/>
    <property type="match status" value="1"/>
</dbReference>
<sequence>MAEKHAVIETTFGSINLKFYPEIAPNHVRNFIELAEKGFYNGTTFHRVIPGFMIQGGDPNTKDHDKMTHGMGGPGYTVKAEFNNKQHKRGILSMARAQHPDSAGSQFFICAADSPFLDGQYTVFGEVVTGMDVVDKIVSAPRDQRDNPNERIEITVGIIESEV</sequence>
<evidence type="ECO:0000256" key="5">
    <source>
        <dbReference type="RuleBase" id="RU363019"/>
    </source>
</evidence>
<dbReference type="PANTHER" id="PTHR45625">
    <property type="entry name" value="PEPTIDYL-PROLYL CIS-TRANS ISOMERASE-RELATED"/>
    <property type="match status" value="1"/>
</dbReference>
<reference evidence="7 8" key="1">
    <citation type="submission" date="2015-11" db="EMBL/GenBank/DDBJ databases">
        <authorList>
            <person name="Lin W."/>
        </authorList>
    </citation>
    <scope>NUCLEOTIDE SEQUENCE [LARGE SCALE GENOMIC DNA]</scope>
    <source>
        <strain evidence="7 8">HCH-1</strain>
    </source>
</reference>
<dbReference type="Proteomes" id="UP000060487">
    <property type="component" value="Unassembled WGS sequence"/>
</dbReference>
<dbReference type="PRINTS" id="PR00153">
    <property type="entry name" value="CSAPPISMRASE"/>
</dbReference>
<keyword evidence="4 5" id="KW-0413">Isomerase</keyword>
<proteinExistence type="inferred from homology"/>
<evidence type="ECO:0000256" key="3">
    <source>
        <dbReference type="ARBA" id="ARBA00023110"/>
    </source>
</evidence>
<dbReference type="InterPro" id="IPR002130">
    <property type="entry name" value="Cyclophilin-type_PPIase_dom"/>
</dbReference>
<evidence type="ECO:0000313" key="7">
    <source>
        <dbReference type="EMBL" id="KWT95140.1"/>
    </source>
</evidence>
<protein>
    <recommendedName>
        <fullName evidence="5">Peptidyl-prolyl cis-trans isomerase</fullName>
        <shortName evidence="5">PPIase</shortName>
        <ecNumber evidence="5">5.2.1.8</ecNumber>
    </recommendedName>
</protein>
<evidence type="ECO:0000313" key="8">
    <source>
        <dbReference type="Proteomes" id="UP000060487"/>
    </source>
</evidence>
<dbReference type="CDD" id="cd00317">
    <property type="entry name" value="cyclophilin"/>
    <property type="match status" value="1"/>
</dbReference>
<evidence type="ECO:0000256" key="1">
    <source>
        <dbReference type="ARBA" id="ARBA00002388"/>
    </source>
</evidence>
<comment type="catalytic activity">
    <reaction evidence="5">
        <text>[protein]-peptidylproline (omega=180) = [protein]-peptidylproline (omega=0)</text>
        <dbReference type="Rhea" id="RHEA:16237"/>
        <dbReference type="Rhea" id="RHEA-COMP:10747"/>
        <dbReference type="Rhea" id="RHEA-COMP:10748"/>
        <dbReference type="ChEBI" id="CHEBI:83833"/>
        <dbReference type="ChEBI" id="CHEBI:83834"/>
        <dbReference type="EC" id="5.2.1.8"/>
    </reaction>
</comment>
<feature type="domain" description="PPIase cyclophilin-type" evidence="6">
    <location>
        <begin position="9"/>
        <end position="155"/>
    </location>
</feature>
<evidence type="ECO:0000256" key="4">
    <source>
        <dbReference type="ARBA" id="ARBA00023235"/>
    </source>
</evidence>
<keyword evidence="3 5" id="KW-0697">Rotamase</keyword>
<accession>A0ABR5SJX6</accession>
<dbReference type="GO" id="GO:0003755">
    <property type="term" value="F:peptidyl-prolyl cis-trans isomerase activity"/>
    <property type="evidence" value="ECO:0007669"/>
    <property type="project" value="UniProtKB-EC"/>
</dbReference>
<name>A0ABR5SJX6_9BACT</name>
<dbReference type="PROSITE" id="PS00170">
    <property type="entry name" value="CSA_PPIASE_1"/>
    <property type="match status" value="1"/>
</dbReference>
<dbReference type="PROSITE" id="PS50072">
    <property type="entry name" value="CSA_PPIASE_2"/>
    <property type="match status" value="1"/>
</dbReference>
<dbReference type="Gene3D" id="2.40.100.10">
    <property type="entry name" value="Cyclophilin-like"/>
    <property type="match status" value="1"/>
</dbReference>
<dbReference type="PIRSF" id="PIRSF001467">
    <property type="entry name" value="Peptidylpro_ismrse"/>
    <property type="match status" value="1"/>
</dbReference>
<comment type="function">
    <text evidence="1 5">PPIases accelerate the folding of proteins. It catalyzes the cis-trans isomerization of proline imidic peptide bonds in oligopeptides.</text>
</comment>
<keyword evidence="8" id="KW-1185">Reference proteome</keyword>
<organism evidence="7 8">
    <name type="scientific">Candidatus Magnetominusculus xianensis</name>
    <dbReference type="NCBI Taxonomy" id="1748249"/>
    <lineage>
        <taxon>Bacteria</taxon>
        <taxon>Pseudomonadati</taxon>
        <taxon>Nitrospirota</taxon>
        <taxon>Nitrospiria</taxon>
        <taxon>Nitrospirales</taxon>
        <taxon>Nitrospiraceae</taxon>
        <taxon>Candidatus Magnetominusculus</taxon>
    </lineage>
</organism>
<dbReference type="PANTHER" id="PTHR45625:SF4">
    <property type="entry name" value="PEPTIDYLPROLYL ISOMERASE DOMAIN AND WD REPEAT-CONTAINING PROTEIN 1"/>
    <property type="match status" value="1"/>
</dbReference>
<dbReference type="RefSeq" id="WP_085050604.1">
    <property type="nucleotide sequence ID" value="NZ_LNQR01000001.1"/>
</dbReference>
<dbReference type="EMBL" id="LNQR01000001">
    <property type="protein sequence ID" value="KWT95140.1"/>
    <property type="molecule type" value="Genomic_DNA"/>
</dbReference>
<evidence type="ECO:0000256" key="2">
    <source>
        <dbReference type="ARBA" id="ARBA00007365"/>
    </source>
</evidence>
<comment type="similarity">
    <text evidence="2 5">Belongs to the cyclophilin-type PPIase family.</text>
</comment>
<dbReference type="EC" id="5.2.1.8" evidence="5"/>
<dbReference type="InterPro" id="IPR024936">
    <property type="entry name" value="Cyclophilin-type_PPIase"/>
</dbReference>
<gene>
    <name evidence="7" type="primary">ppiB</name>
    <name evidence="7" type="ORF">ASN18_0068</name>
</gene>
<dbReference type="InterPro" id="IPR044666">
    <property type="entry name" value="Cyclophilin_A-like"/>
</dbReference>